<evidence type="ECO:0000256" key="1">
    <source>
        <dbReference type="ARBA" id="ARBA00004141"/>
    </source>
</evidence>
<keyword evidence="3 8" id="KW-0812">Transmembrane</keyword>
<dbReference type="PANTHER" id="PTHR48041">
    <property type="entry name" value="ABC TRANSPORTER G FAMILY MEMBER 28"/>
    <property type="match status" value="1"/>
</dbReference>
<dbReference type="Gene3D" id="3.40.50.300">
    <property type="entry name" value="P-loop containing nucleotide triphosphate hydrolases"/>
    <property type="match status" value="1"/>
</dbReference>
<keyword evidence="7 8" id="KW-0472">Membrane</keyword>
<evidence type="ECO:0000313" key="10">
    <source>
        <dbReference type="EMBL" id="QSE96575.1"/>
    </source>
</evidence>
<dbReference type="InterPro" id="IPR027417">
    <property type="entry name" value="P-loop_NTPase"/>
</dbReference>
<evidence type="ECO:0000256" key="4">
    <source>
        <dbReference type="ARBA" id="ARBA00022741"/>
    </source>
</evidence>
<dbReference type="SUPFAM" id="SSF158682">
    <property type="entry name" value="TerB-like"/>
    <property type="match status" value="1"/>
</dbReference>
<sequence length="1029" mass="117661">MSEELLKAIIQLFAIVAKERVTEDERANIKEFLSVHLNQDAIPYYLQLFDNHCRENVKENEDLDDLDDDTLAFVEDWSKIMAIAKQVNLALTAQQKVVLVAKIIELVYADHEISERQENLIFYIGEALKITRKNIGALKTFVVGEDLEELSSKDILIIDEGSGEYHTKGPRIVSKHLTGLISIFRLADIETYFIKYLGISTLYLNGIALKSRKIEIFPTGSTIRGDKIDTIYYSDVVSRFLHSRHKINITFSAEHLFYHFKSGRAGLQNVNFNVNGGKLIGIMGASGSGKSTLLNVINGNEMPSGGRVLINNINIHDTPELVEGVIGYIPQDDLLMEELSVAQNLYYAARLCFSQYSEEETEELVDKVLLNLGLHEIKHLKVGSPLDKTISGGQRKRVNIGLELLREPSVLYVDEPTSGLSSQDSENIMDLLKELSLRGKLVFVVIHQPSSDIFKMFDDLLILDSGGFQIYYGNPVEAITYFKNVVNAANRKQNACPECGNINPEQIFSIIETKVVNEFGRLTNTRKISPGQWYQYFRENNKPKKIEHTKERIKVSQKIPNFFKQLKVFSIRDLLSKLSDKQYLIINLVQAPILAIFMTFLVRYYATIERDNPHYSFYENDNIPVYFFMSIIVALFMGLTVSAEEIFRDRKILKRERFLNLSKGSYLLSKILILFALSAIQTGSFVIIGNFILGLKDMGLSFWMILFSCSCFSNMLGLNISASFNSAVTIYILIPLLLIPQLLLSGVVINFDKFNPAVSTMDGVPIVGEMMASRWAFEAALVTQYKDNPYEKLFYEVDKKAADAEYKKLYYIPRIESELSNAFVNMRYKLNADMAVDIRKSLEIVRNEVASELERVGDDKFKKLDRLVIERFDSATYNDTKDFLAKLKKMYTNQFVEAEQEKAAILAQFNSSEDGLDSLSTMKFTYQNEAIVTALLNNTSEFRVIELDNRLVRKIYPIYYTDHKPDHFLDFRAKFYVPVKHFAGMYFDTFKFNIVVIWLMTITLFVTLYFDALKRLIKKVTDKKTRLGG</sequence>
<dbReference type="RefSeq" id="WP_205721089.1">
    <property type="nucleotide sequence ID" value="NZ_CP070608.1"/>
</dbReference>
<dbReference type="Pfam" id="PF05099">
    <property type="entry name" value="TerB"/>
    <property type="match status" value="1"/>
</dbReference>
<dbReference type="PROSITE" id="PS00211">
    <property type="entry name" value="ABC_TRANSPORTER_1"/>
    <property type="match status" value="1"/>
</dbReference>
<accession>A0A974WI60</accession>
<reference evidence="10" key="1">
    <citation type="submission" date="2021-02" db="EMBL/GenBank/DDBJ databases">
        <title>Fulvivirga sp. S481 isolated from sea water.</title>
        <authorList>
            <person name="Bae S.S."/>
            <person name="Baek K."/>
        </authorList>
    </citation>
    <scope>NUCLEOTIDE SEQUENCE</scope>
    <source>
        <strain evidence="10">S481</strain>
    </source>
</reference>
<evidence type="ECO:0000256" key="8">
    <source>
        <dbReference type="SAM" id="Phobius"/>
    </source>
</evidence>
<organism evidence="10 11">
    <name type="scientific">Fulvivirga lutea</name>
    <dbReference type="NCBI Taxonomy" id="2810512"/>
    <lineage>
        <taxon>Bacteria</taxon>
        <taxon>Pseudomonadati</taxon>
        <taxon>Bacteroidota</taxon>
        <taxon>Cytophagia</taxon>
        <taxon>Cytophagales</taxon>
        <taxon>Fulvivirgaceae</taxon>
        <taxon>Fulvivirga</taxon>
    </lineage>
</organism>
<dbReference type="InterPro" id="IPR003439">
    <property type="entry name" value="ABC_transporter-like_ATP-bd"/>
</dbReference>
<dbReference type="InterPro" id="IPR050352">
    <property type="entry name" value="ABCG_transporters"/>
</dbReference>
<evidence type="ECO:0000256" key="6">
    <source>
        <dbReference type="ARBA" id="ARBA00022989"/>
    </source>
</evidence>
<evidence type="ECO:0000256" key="7">
    <source>
        <dbReference type="ARBA" id="ARBA00023136"/>
    </source>
</evidence>
<dbReference type="AlphaFoldDB" id="A0A974WI60"/>
<dbReference type="InterPro" id="IPR029024">
    <property type="entry name" value="TerB-like"/>
</dbReference>
<keyword evidence="6 8" id="KW-1133">Transmembrane helix</keyword>
<dbReference type="GO" id="GO:0016887">
    <property type="term" value="F:ATP hydrolysis activity"/>
    <property type="evidence" value="ECO:0007669"/>
    <property type="project" value="InterPro"/>
</dbReference>
<dbReference type="Pfam" id="PF00005">
    <property type="entry name" value="ABC_tran"/>
    <property type="match status" value="1"/>
</dbReference>
<dbReference type="SMART" id="SM00382">
    <property type="entry name" value="AAA"/>
    <property type="match status" value="1"/>
</dbReference>
<feature type="transmembrane region" description="Helical" evidence="8">
    <location>
        <begin position="700"/>
        <end position="718"/>
    </location>
</feature>
<dbReference type="GO" id="GO:0016020">
    <property type="term" value="C:membrane"/>
    <property type="evidence" value="ECO:0007669"/>
    <property type="project" value="UniProtKB-SubCell"/>
</dbReference>
<dbReference type="GO" id="GO:0005524">
    <property type="term" value="F:ATP binding"/>
    <property type="evidence" value="ECO:0007669"/>
    <property type="project" value="UniProtKB-KW"/>
</dbReference>
<dbReference type="EMBL" id="CP070608">
    <property type="protein sequence ID" value="QSE96575.1"/>
    <property type="molecule type" value="Genomic_DNA"/>
</dbReference>
<evidence type="ECO:0000256" key="5">
    <source>
        <dbReference type="ARBA" id="ARBA00022840"/>
    </source>
</evidence>
<dbReference type="Pfam" id="PF01061">
    <property type="entry name" value="ABC2_membrane"/>
    <property type="match status" value="1"/>
</dbReference>
<dbReference type="InterPro" id="IPR003593">
    <property type="entry name" value="AAA+_ATPase"/>
</dbReference>
<dbReference type="InterPro" id="IPR007791">
    <property type="entry name" value="DjlA_N"/>
</dbReference>
<keyword evidence="11" id="KW-1185">Reference proteome</keyword>
<feature type="transmembrane region" description="Helical" evidence="8">
    <location>
        <begin position="730"/>
        <end position="751"/>
    </location>
</feature>
<dbReference type="CDD" id="cd07177">
    <property type="entry name" value="terB_like"/>
    <property type="match status" value="1"/>
</dbReference>
<feature type="transmembrane region" description="Helical" evidence="8">
    <location>
        <begin position="990"/>
        <end position="1010"/>
    </location>
</feature>
<feature type="transmembrane region" description="Helical" evidence="8">
    <location>
        <begin position="667"/>
        <end position="688"/>
    </location>
</feature>
<evidence type="ECO:0000259" key="9">
    <source>
        <dbReference type="PROSITE" id="PS50893"/>
    </source>
</evidence>
<dbReference type="PANTHER" id="PTHR48041:SF139">
    <property type="entry name" value="PROTEIN SCARLET"/>
    <property type="match status" value="1"/>
</dbReference>
<protein>
    <submittedName>
        <fullName evidence="10">ATP-binding cassette domain-containing protein</fullName>
    </submittedName>
</protein>
<keyword evidence="5 10" id="KW-0067">ATP-binding</keyword>
<dbReference type="Pfam" id="PF19055">
    <property type="entry name" value="ABC2_membrane_7"/>
    <property type="match status" value="1"/>
</dbReference>
<dbReference type="InterPro" id="IPR017871">
    <property type="entry name" value="ABC_transporter-like_CS"/>
</dbReference>
<feature type="domain" description="ABC transporter" evidence="9">
    <location>
        <begin position="251"/>
        <end position="491"/>
    </location>
</feature>
<gene>
    <name evidence="10" type="ORF">JR347_13330</name>
</gene>
<dbReference type="Proteomes" id="UP000662783">
    <property type="component" value="Chromosome"/>
</dbReference>
<evidence type="ECO:0000256" key="2">
    <source>
        <dbReference type="ARBA" id="ARBA00022448"/>
    </source>
</evidence>
<feature type="transmembrane region" description="Helical" evidence="8">
    <location>
        <begin position="584"/>
        <end position="606"/>
    </location>
</feature>
<dbReference type="SUPFAM" id="SSF52540">
    <property type="entry name" value="P-loop containing nucleoside triphosphate hydrolases"/>
    <property type="match status" value="1"/>
</dbReference>
<dbReference type="PROSITE" id="PS50893">
    <property type="entry name" value="ABC_TRANSPORTER_2"/>
    <property type="match status" value="1"/>
</dbReference>
<comment type="subcellular location">
    <subcellularLocation>
        <location evidence="1">Membrane</location>
        <topology evidence="1">Multi-pass membrane protein</topology>
    </subcellularLocation>
</comment>
<dbReference type="InterPro" id="IPR043926">
    <property type="entry name" value="ABCG_dom"/>
</dbReference>
<keyword evidence="4" id="KW-0547">Nucleotide-binding</keyword>
<keyword evidence="2" id="KW-0813">Transport</keyword>
<dbReference type="InterPro" id="IPR013525">
    <property type="entry name" value="ABC2_TM"/>
</dbReference>
<evidence type="ECO:0000313" key="11">
    <source>
        <dbReference type="Proteomes" id="UP000662783"/>
    </source>
</evidence>
<proteinExistence type="predicted"/>
<feature type="transmembrane region" description="Helical" evidence="8">
    <location>
        <begin position="626"/>
        <end position="647"/>
    </location>
</feature>
<dbReference type="GO" id="GO:0140359">
    <property type="term" value="F:ABC-type transporter activity"/>
    <property type="evidence" value="ECO:0007669"/>
    <property type="project" value="InterPro"/>
</dbReference>
<evidence type="ECO:0000256" key="3">
    <source>
        <dbReference type="ARBA" id="ARBA00022692"/>
    </source>
</evidence>
<name>A0A974WI60_9BACT</name>
<dbReference type="KEGG" id="fuv:JR347_13330"/>